<dbReference type="GO" id="GO:0006508">
    <property type="term" value="P:proteolysis"/>
    <property type="evidence" value="ECO:0007669"/>
    <property type="project" value="UniProtKB-KW"/>
</dbReference>
<protein>
    <submittedName>
        <fullName evidence="1">ATP-dependent Clp protease proteolytic subunit</fullName>
    </submittedName>
</protein>
<proteinExistence type="predicted"/>
<dbReference type="Proteomes" id="UP000602647">
    <property type="component" value="Unassembled WGS sequence"/>
</dbReference>
<dbReference type="GO" id="GO:0008233">
    <property type="term" value="F:peptidase activity"/>
    <property type="evidence" value="ECO:0007669"/>
    <property type="project" value="UniProtKB-KW"/>
</dbReference>
<dbReference type="RefSeq" id="WP_187302641.1">
    <property type="nucleotide sequence ID" value="NZ_JACRYT010000005.1"/>
</dbReference>
<organism evidence="1 2">
    <name type="scientific">Zhenpiania hominis</name>
    <dbReference type="NCBI Taxonomy" id="2763644"/>
    <lineage>
        <taxon>Bacteria</taxon>
        <taxon>Bacillati</taxon>
        <taxon>Bacillota</taxon>
        <taxon>Clostridia</taxon>
        <taxon>Peptostreptococcales</taxon>
        <taxon>Anaerovoracaceae</taxon>
        <taxon>Zhenpiania</taxon>
    </lineage>
</organism>
<evidence type="ECO:0000313" key="1">
    <source>
        <dbReference type="EMBL" id="MBC6679533.1"/>
    </source>
</evidence>
<comment type="caution">
    <text evidence="1">The sequence shown here is derived from an EMBL/GenBank/DDBJ whole genome shotgun (WGS) entry which is preliminary data.</text>
</comment>
<dbReference type="EMBL" id="JACRYT010000005">
    <property type="protein sequence ID" value="MBC6679533.1"/>
    <property type="molecule type" value="Genomic_DNA"/>
</dbReference>
<accession>A0A923NI97</accession>
<dbReference type="Pfam" id="PF00574">
    <property type="entry name" value="CLP_protease"/>
    <property type="match status" value="1"/>
</dbReference>
<dbReference type="SUPFAM" id="SSF52096">
    <property type="entry name" value="ClpP/crotonase"/>
    <property type="match status" value="1"/>
</dbReference>
<dbReference type="AlphaFoldDB" id="A0A923NI97"/>
<keyword evidence="2" id="KW-1185">Reference proteome</keyword>
<sequence>MSRNKEISEEKNLPSEEDKNKELIKELGLLSVGTDFESDVQYINIIGSVEGHMVLPADNKTTKYEHLIPQLVAVEENPKLKGLLVILNTVGGDVEAGLALAEMISTLSKPTVSLVLGGGHSIGIPLATSTDYSFIAETATMTLHPIRTNGLVITAETTFDYLRKTQDRVIRFIETHSKADRETITRLMNRTDNMPNDVGTILFGHEAVEIGIIDEVGGLSQALQKLRGMFSKESEENN</sequence>
<gene>
    <name evidence="1" type="ORF">H9L42_06810</name>
</gene>
<dbReference type="InterPro" id="IPR023562">
    <property type="entry name" value="ClpP/TepA"/>
</dbReference>
<name>A0A923NI97_9FIRM</name>
<evidence type="ECO:0000313" key="2">
    <source>
        <dbReference type="Proteomes" id="UP000602647"/>
    </source>
</evidence>
<dbReference type="Gene3D" id="3.90.226.10">
    <property type="entry name" value="2-enoyl-CoA Hydratase, Chain A, domain 1"/>
    <property type="match status" value="1"/>
</dbReference>
<keyword evidence="1" id="KW-0378">Hydrolase</keyword>
<dbReference type="InterPro" id="IPR029045">
    <property type="entry name" value="ClpP/crotonase-like_dom_sf"/>
</dbReference>
<keyword evidence="1" id="KW-0645">Protease</keyword>
<reference evidence="1" key="1">
    <citation type="submission" date="2020-08" db="EMBL/GenBank/DDBJ databases">
        <title>Genome public.</title>
        <authorList>
            <person name="Liu C."/>
            <person name="Sun Q."/>
        </authorList>
    </citation>
    <scope>NUCLEOTIDE SEQUENCE</scope>
    <source>
        <strain evidence="1">BX12</strain>
    </source>
</reference>